<name>A0AAG5CTI0_ANOAO</name>
<evidence type="ECO:0000313" key="2">
    <source>
        <dbReference type="EnsemblMetazoa" id="ENSAATROPP002157"/>
    </source>
</evidence>
<dbReference type="Proteomes" id="UP000075880">
    <property type="component" value="Unassembled WGS sequence"/>
</dbReference>
<keyword evidence="3" id="KW-1185">Reference proteome</keyword>
<dbReference type="PANTHER" id="PTHR16524">
    <property type="entry name" value="CELL DEATH REGULATOR AVEN"/>
    <property type="match status" value="1"/>
</dbReference>
<feature type="compositionally biased region" description="Basic residues" evidence="1">
    <location>
        <begin position="8"/>
        <end position="20"/>
    </location>
</feature>
<protein>
    <submittedName>
        <fullName evidence="2">Uncharacterized protein</fullName>
    </submittedName>
</protein>
<dbReference type="InterPro" id="IPR026187">
    <property type="entry name" value="Aven"/>
</dbReference>
<dbReference type="AlphaFoldDB" id="A0AAG5CTI0"/>
<dbReference type="EnsemblMetazoa" id="ENSAATROPT002246">
    <property type="protein sequence ID" value="ENSAATROPP002157"/>
    <property type="gene ID" value="ENSAATROPG001762"/>
</dbReference>
<accession>A0AAG5CTI0</accession>
<proteinExistence type="predicted"/>
<reference evidence="2" key="1">
    <citation type="submission" date="2024-04" db="UniProtKB">
        <authorList>
            <consortium name="EnsemblMetazoa"/>
        </authorList>
    </citation>
    <scope>IDENTIFICATION</scope>
    <source>
        <strain evidence="2">EBRO</strain>
    </source>
</reference>
<sequence length="293" mass="32875">MDKTDLRNKRRQDKSHKKVPPPKPGKQTVTLKVTRTTVPEVQHTAPLVVCDQRYGKRQIQQNWTEDRDLPSDGNESEDEQLNAADFEKLLAVPPSTSGHFLLSSEKHWLAPETGLLGEDQKTCYNEYFRIDTKLLNASLECIPFHQRLGYDESLFSVSELNSMRHKAEIQLSAYQKLCVEHTAQTQMGPVKPPKPVPCLVGKYALPENTVEQIQSIVRSEAEVPQKSEISPVIQQKVETKMSALRIGVPISVPAPAASTSSVILPSKPIHAAPTTKKETKEDIQQWLDDILDI</sequence>
<feature type="region of interest" description="Disordered" evidence="1">
    <location>
        <begin position="1"/>
        <end position="32"/>
    </location>
</feature>
<organism evidence="2 3">
    <name type="scientific">Anopheles atroparvus</name>
    <name type="common">European mosquito</name>
    <dbReference type="NCBI Taxonomy" id="41427"/>
    <lineage>
        <taxon>Eukaryota</taxon>
        <taxon>Metazoa</taxon>
        <taxon>Ecdysozoa</taxon>
        <taxon>Arthropoda</taxon>
        <taxon>Hexapoda</taxon>
        <taxon>Insecta</taxon>
        <taxon>Pterygota</taxon>
        <taxon>Neoptera</taxon>
        <taxon>Endopterygota</taxon>
        <taxon>Diptera</taxon>
        <taxon>Nematocera</taxon>
        <taxon>Culicoidea</taxon>
        <taxon>Culicidae</taxon>
        <taxon>Anophelinae</taxon>
        <taxon>Anopheles</taxon>
    </lineage>
</organism>
<evidence type="ECO:0000256" key="1">
    <source>
        <dbReference type="SAM" id="MobiDB-lite"/>
    </source>
</evidence>
<dbReference type="PANTHER" id="PTHR16524:SF2">
    <property type="entry name" value="CELL DEATH REGULATOR AVEN"/>
    <property type="match status" value="1"/>
</dbReference>
<dbReference type="GO" id="GO:0010972">
    <property type="term" value="P:negative regulation of G2/M transition of mitotic cell cycle"/>
    <property type="evidence" value="ECO:0007669"/>
    <property type="project" value="TreeGrafter"/>
</dbReference>
<evidence type="ECO:0000313" key="3">
    <source>
        <dbReference type="Proteomes" id="UP000075880"/>
    </source>
</evidence>
<feature type="region of interest" description="Disordered" evidence="1">
    <location>
        <begin position="61"/>
        <end position="80"/>
    </location>
</feature>